<dbReference type="InterPro" id="IPR027806">
    <property type="entry name" value="HARBI1_dom"/>
</dbReference>
<evidence type="ECO:0000256" key="5">
    <source>
        <dbReference type="ARBA" id="ARBA00022729"/>
    </source>
</evidence>
<evidence type="ECO:0000259" key="9">
    <source>
        <dbReference type="SMART" id="SM00423"/>
    </source>
</evidence>
<keyword evidence="4" id="KW-0479">Metal-binding</keyword>
<dbReference type="EMBL" id="HAAD01003108">
    <property type="protein sequence ID" value="CDG69340.1"/>
    <property type="molecule type" value="mRNA"/>
</dbReference>
<dbReference type="Pfam" id="PF13359">
    <property type="entry name" value="DDE_Tnp_4"/>
    <property type="match status" value="1"/>
</dbReference>
<name>T2MBQ6_HYDVU</name>
<dbReference type="GO" id="GO:0046872">
    <property type="term" value="F:metal ion binding"/>
    <property type="evidence" value="ECO:0007669"/>
    <property type="project" value="UniProtKB-KW"/>
</dbReference>
<dbReference type="PANTHER" id="PTHR13055:SF12">
    <property type="entry name" value="LD40707P"/>
    <property type="match status" value="1"/>
</dbReference>
<gene>
    <name evidence="10" type="primary">PLXDC2</name>
</gene>
<dbReference type="AlphaFoldDB" id="T2MBQ6"/>
<dbReference type="PANTHER" id="PTHR13055">
    <property type="entry name" value="TUMOR ENDOTHELIAL MARKER 7 RELATED"/>
    <property type="match status" value="1"/>
</dbReference>
<accession>T2MBQ6</accession>
<evidence type="ECO:0000256" key="4">
    <source>
        <dbReference type="ARBA" id="ARBA00022723"/>
    </source>
</evidence>
<keyword evidence="8" id="KW-0472">Membrane</keyword>
<evidence type="ECO:0000256" key="8">
    <source>
        <dbReference type="SAM" id="Phobius"/>
    </source>
</evidence>
<organism evidence="10">
    <name type="scientific">Hydra vulgaris</name>
    <name type="common">Hydra</name>
    <name type="synonym">Hydra attenuata</name>
    <dbReference type="NCBI Taxonomy" id="6087"/>
    <lineage>
        <taxon>Eukaryota</taxon>
        <taxon>Metazoa</taxon>
        <taxon>Cnidaria</taxon>
        <taxon>Hydrozoa</taxon>
        <taxon>Hydroidolina</taxon>
        <taxon>Anthoathecata</taxon>
        <taxon>Aplanulata</taxon>
        <taxon>Hydridae</taxon>
        <taxon>Hydra</taxon>
    </lineage>
</organism>
<reference evidence="10" key="1">
    <citation type="journal article" date="2013" name="Genome Biol. Evol.">
        <title>Punctuated emergences of genetic and phenotypic innovations in eumetazoan, bilaterian, euteleostome, and hominidae ancestors.</title>
        <authorList>
            <person name="Wenger Y."/>
            <person name="Galliot B."/>
        </authorList>
    </citation>
    <scope>NUCLEOTIDE SEQUENCE</scope>
    <source>
        <tissue evidence="10">Whole animals</tissue>
    </source>
</reference>
<evidence type="ECO:0000256" key="3">
    <source>
        <dbReference type="ARBA" id="ARBA00022692"/>
    </source>
</evidence>
<evidence type="ECO:0000256" key="1">
    <source>
        <dbReference type="ARBA" id="ARBA00001968"/>
    </source>
</evidence>
<keyword evidence="3 8" id="KW-0812">Transmembrane</keyword>
<dbReference type="InterPro" id="IPR031152">
    <property type="entry name" value="PLXDC"/>
</dbReference>
<feature type="domain" description="PSI" evidence="9">
    <location>
        <begin position="404"/>
        <end position="449"/>
    </location>
</feature>
<keyword evidence="6 8" id="KW-1133">Transmembrane helix</keyword>
<proteinExistence type="evidence at transcript level"/>
<evidence type="ECO:0000313" key="10">
    <source>
        <dbReference type="EMBL" id="CDG69340.1"/>
    </source>
</evidence>
<sequence length="540" mass="62192">MEECEFKEHFRVNRNPFNFLVNELHPHLGKTTTTMREPISVVKCVAVALHYLASCEEYRVNSSLKAILESNLFDKCCKELGDSLVPLCLIGDSAFPLTRHLLKPYPENLELSKIQKNFSKILCGARRVVENAFGRLKARFRVICKQDRGKNAIFVSKIVDKLSIDRRERFKRTLTDENNKTDVITDDHQYYTSTYFSVNRHDFIDLTQNKISSLSVQKINSLTSGYLIGTKVNLPFNFTFYGNRVNSIYITTGGFLSVYPDFHSFIHSVHYIAPLMADFNLKLNKNSAVYFGQGVDMFIVQWDNVLTDDPNLSNETFTFQVIIYQNGSFLMIYQKIPYPVYKIKNVDHPVTAGIADGYIISLTQNSSRFNFAVYHSFVYKYHEVKLPLEKLKSFSAYRLDPVKTCLEFTSCESCTSSHISFQCKWCPELNLCSDAINWNRQIWLSSKCSISSFSSISKCSLIPSSSNIKIEVKNRRNIARANVVGIVFGVIFCVLILVLIAIFAHAYLHPQTRLGMWIIEYRPSRWFLKKTHEFNEELLT</sequence>
<evidence type="ECO:0000256" key="2">
    <source>
        <dbReference type="ARBA" id="ARBA00004479"/>
    </source>
</evidence>
<protein>
    <submittedName>
        <fullName evidence="10">Plexin domain-containing protein 2</fullName>
    </submittedName>
</protein>
<dbReference type="InterPro" id="IPR016201">
    <property type="entry name" value="PSI"/>
</dbReference>
<comment type="subcellular location">
    <subcellularLocation>
        <location evidence="2">Membrane</location>
        <topology evidence="2">Single-pass type I membrane protein</topology>
    </subcellularLocation>
</comment>
<dbReference type="OrthoDB" id="6285106at2759"/>
<dbReference type="SMART" id="SM00423">
    <property type="entry name" value="PSI"/>
    <property type="match status" value="1"/>
</dbReference>
<dbReference type="GO" id="GO:0016020">
    <property type="term" value="C:membrane"/>
    <property type="evidence" value="ECO:0007669"/>
    <property type="project" value="UniProtKB-SubCell"/>
</dbReference>
<keyword evidence="5" id="KW-0732">Signal</keyword>
<feature type="transmembrane region" description="Helical" evidence="8">
    <location>
        <begin position="483"/>
        <end position="508"/>
    </location>
</feature>
<keyword evidence="7" id="KW-0325">Glycoprotein</keyword>
<evidence type="ECO:0000256" key="7">
    <source>
        <dbReference type="ARBA" id="ARBA00023180"/>
    </source>
</evidence>
<evidence type="ECO:0000256" key="6">
    <source>
        <dbReference type="ARBA" id="ARBA00022989"/>
    </source>
</evidence>
<comment type="cofactor">
    <cofactor evidence="1">
        <name>a divalent metal cation</name>
        <dbReference type="ChEBI" id="CHEBI:60240"/>
    </cofactor>
</comment>